<evidence type="ECO:0000256" key="4">
    <source>
        <dbReference type="ARBA" id="ARBA00022490"/>
    </source>
</evidence>
<comment type="pathway">
    <text evidence="9">Carbohydrate biosynthesis; D-glycero-D-manno-heptose 7-phosphate biosynthesis; D-glycero-alpha-D-manno-heptose 7-phosphate and D-glycero-beta-D-manno-heptose 7-phosphate from sedoheptulose 7-phosphate: step 1/1.</text>
</comment>
<comment type="miscellaneous">
    <text evidence="9">The reaction produces a racemic mixture of D-glycero-alpha-D-manno-heptose 7-phosphate and D-glycero-beta-D-manno-heptose 7-phosphate.</text>
</comment>
<dbReference type="InterPro" id="IPR004515">
    <property type="entry name" value="Phosphoheptose_Isoase"/>
</dbReference>
<feature type="binding site" evidence="9">
    <location>
        <position position="58"/>
    </location>
    <ligand>
        <name>Zn(2+)</name>
        <dbReference type="ChEBI" id="CHEBI:29105"/>
    </ligand>
</feature>
<protein>
    <recommendedName>
        <fullName evidence="9">Phosphoheptose isomerase</fullName>
        <ecNumber evidence="9">5.3.1.28</ecNumber>
    </recommendedName>
    <alternativeName>
        <fullName evidence="9">Sedoheptulose 7-phosphate isomerase</fullName>
    </alternativeName>
</protein>
<feature type="binding site" evidence="9">
    <location>
        <position position="169"/>
    </location>
    <ligand>
        <name>substrate</name>
    </ligand>
</feature>
<feature type="binding site" evidence="9">
    <location>
        <position position="122"/>
    </location>
    <ligand>
        <name>substrate</name>
    </ligand>
</feature>
<keyword evidence="7 9" id="KW-0413">Isomerase</keyword>
<dbReference type="GO" id="GO:0005975">
    <property type="term" value="P:carbohydrate metabolic process"/>
    <property type="evidence" value="ECO:0007669"/>
    <property type="project" value="UniProtKB-UniRule"/>
</dbReference>
<evidence type="ECO:0000256" key="7">
    <source>
        <dbReference type="ARBA" id="ARBA00023235"/>
    </source>
</evidence>
<accession>A0A4R1K6F6</accession>
<evidence type="ECO:0000256" key="1">
    <source>
        <dbReference type="ARBA" id="ARBA00000348"/>
    </source>
</evidence>
<evidence type="ECO:0000313" key="12">
    <source>
        <dbReference type="Proteomes" id="UP000294614"/>
    </source>
</evidence>
<evidence type="ECO:0000259" key="10">
    <source>
        <dbReference type="PROSITE" id="PS51464"/>
    </source>
</evidence>
<feature type="binding site" evidence="9">
    <location>
        <position position="169"/>
    </location>
    <ligand>
        <name>Zn(2+)</name>
        <dbReference type="ChEBI" id="CHEBI:29105"/>
    </ligand>
</feature>
<feature type="binding site" evidence="9">
    <location>
        <begin position="49"/>
        <end position="51"/>
    </location>
    <ligand>
        <name>substrate</name>
    </ligand>
</feature>
<keyword evidence="12" id="KW-1185">Reference proteome</keyword>
<comment type="subcellular location">
    <subcellularLocation>
        <location evidence="2 9">Cytoplasm</location>
    </subcellularLocation>
</comment>
<gene>
    <name evidence="9" type="primary">gmhA</name>
    <name evidence="11" type="ORF">C8D98_1982</name>
</gene>
<evidence type="ECO:0000256" key="5">
    <source>
        <dbReference type="ARBA" id="ARBA00022723"/>
    </source>
</evidence>
<keyword evidence="4 9" id="KW-0963">Cytoplasm</keyword>
<keyword evidence="8 9" id="KW-0119">Carbohydrate metabolism</keyword>
<keyword evidence="6 9" id="KW-0862">Zinc</keyword>
<dbReference type="PROSITE" id="PS51464">
    <property type="entry name" value="SIS"/>
    <property type="match status" value="1"/>
</dbReference>
<feature type="binding site" evidence="9">
    <location>
        <position position="62"/>
    </location>
    <ligand>
        <name>substrate</name>
    </ligand>
</feature>
<dbReference type="RefSeq" id="WP_132873974.1">
    <property type="nucleotide sequence ID" value="NZ_JAJUHT010000005.1"/>
</dbReference>
<name>A0A4R1K6F6_9BACT</name>
<dbReference type="AlphaFoldDB" id="A0A4R1K6F6"/>
<dbReference type="EC" id="5.3.1.28" evidence="9"/>
<dbReference type="GO" id="GO:0008270">
    <property type="term" value="F:zinc ion binding"/>
    <property type="evidence" value="ECO:0007669"/>
    <property type="project" value="UniProtKB-UniRule"/>
</dbReference>
<dbReference type="InterPro" id="IPR001347">
    <property type="entry name" value="SIS_dom"/>
</dbReference>
<feature type="binding site" evidence="9">
    <location>
        <position position="177"/>
    </location>
    <ligand>
        <name>Zn(2+)</name>
        <dbReference type="ChEBI" id="CHEBI:29105"/>
    </ligand>
</feature>
<comment type="function">
    <text evidence="9">Catalyzes the isomerization of sedoheptulose 7-phosphate in D-glycero-D-manno-heptose 7-phosphate.</text>
</comment>
<dbReference type="SUPFAM" id="SSF53697">
    <property type="entry name" value="SIS domain"/>
    <property type="match status" value="1"/>
</dbReference>
<comment type="similarity">
    <text evidence="3 9">Belongs to the SIS family. GmhA subfamily.</text>
</comment>
<dbReference type="InterPro" id="IPR046348">
    <property type="entry name" value="SIS_dom_sf"/>
</dbReference>
<comment type="caution">
    <text evidence="11">The sequence shown here is derived from an EMBL/GenBank/DDBJ whole genome shotgun (WGS) entry which is preliminary data.</text>
</comment>
<dbReference type="GO" id="GO:0005737">
    <property type="term" value="C:cytoplasm"/>
    <property type="evidence" value="ECO:0007669"/>
    <property type="project" value="UniProtKB-SubCell"/>
</dbReference>
<evidence type="ECO:0000313" key="11">
    <source>
        <dbReference type="EMBL" id="TCK59815.1"/>
    </source>
</evidence>
<feature type="binding site" evidence="9">
    <location>
        <begin position="91"/>
        <end position="92"/>
    </location>
    <ligand>
        <name>substrate</name>
    </ligand>
</feature>
<dbReference type="GO" id="GO:2001061">
    <property type="term" value="P:D-glycero-D-manno-heptose 7-phosphate biosynthetic process"/>
    <property type="evidence" value="ECO:0007669"/>
    <property type="project" value="UniProtKB-UniPathway"/>
</dbReference>
<evidence type="ECO:0000256" key="9">
    <source>
        <dbReference type="HAMAP-Rule" id="MF_00067"/>
    </source>
</evidence>
<comment type="cofactor">
    <cofactor evidence="9">
        <name>Zn(2+)</name>
        <dbReference type="ChEBI" id="CHEBI:29105"/>
    </cofactor>
    <text evidence="9">Binds 1 zinc ion per subunit.</text>
</comment>
<dbReference type="CDD" id="cd05006">
    <property type="entry name" value="SIS_GmhA"/>
    <property type="match status" value="1"/>
</dbReference>
<dbReference type="EMBL" id="SMGG01000005">
    <property type="protein sequence ID" value="TCK59815.1"/>
    <property type="molecule type" value="Genomic_DNA"/>
</dbReference>
<dbReference type="GO" id="GO:0097367">
    <property type="term" value="F:carbohydrate derivative binding"/>
    <property type="evidence" value="ECO:0007669"/>
    <property type="project" value="InterPro"/>
</dbReference>
<feature type="domain" description="SIS" evidence="10">
    <location>
        <begin position="34"/>
        <end position="192"/>
    </location>
</feature>
<organism evidence="11 12">
    <name type="scientific">Seleniivibrio woodruffii</name>
    <dbReference type="NCBI Taxonomy" id="1078050"/>
    <lineage>
        <taxon>Bacteria</taxon>
        <taxon>Pseudomonadati</taxon>
        <taxon>Deferribacterota</taxon>
        <taxon>Deferribacteres</taxon>
        <taxon>Deferribacterales</taxon>
        <taxon>Geovibrionaceae</taxon>
        <taxon>Seleniivibrio</taxon>
    </lineage>
</organism>
<dbReference type="Proteomes" id="UP000294614">
    <property type="component" value="Unassembled WGS sequence"/>
</dbReference>
<dbReference type="Pfam" id="PF13580">
    <property type="entry name" value="SIS_2"/>
    <property type="match status" value="1"/>
</dbReference>
<dbReference type="UniPathway" id="UPA00041">
    <property type="reaction ID" value="UER00436"/>
</dbReference>
<evidence type="ECO:0000256" key="6">
    <source>
        <dbReference type="ARBA" id="ARBA00022833"/>
    </source>
</evidence>
<dbReference type="NCBIfam" id="TIGR00441">
    <property type="entry name" value="gmhA"/>
    <property type="match status" value="1"/>
</dbReference>
<feature type="binding site" evidence="9">
    <location>
        <begin position="117"/>
        <end position="119"/>
    </location>
    <ligand>
        <name>substrate</name>
    </ligand>
</feature>
<sequence length="192" mass="21233">MDKYISSIFEEMKEVQNRFVMESMPVLIAIATEITQCFEKGGKLLICGNGGSAADAQHIAAEFVNRFKMERPPLPAIAITTDTSIITSIGNDYEFNDIFLKQVSALGNENDILWGISTSGNSENVVRALREADRLKIRIIGFTGRDGGKMKGLCDILFQSPTDNTPRIQEIHIAAAHIICQLVDEMMFGKFA</sequence>
<dbReference type="InterPro" id="IPR050099">
    <property type="entry name" value="SIS_GmhA/DiaA_subfam"/>
</dbReference>
<proteinExistence type="inferred from homology"/>
<evidence type="ECO:0000256" key="3">
    <source>
        <dbReference type="ARBA" id="ARBA00009894"/>
    </source>
</evidence>
<dbReference type="InterPro" id="IPR035461">
    <property type="entry name" value="GmhA/DiaA"/>
</dbReference>
<dbReference type="Gene3D" id="3.40.50.10490">
    <property type="entry name" value="Glucose-6-phosphate isomerase like protein, domain 1"/>
    <property type="match status" value="1"/>
</dbReference>
<dbReference type="OrthoDB" id="9781311at2"/>
<dbReference type="HAMAP" id="MF_00067">
    <property type="entry name" value="GmhA"/>
    <property type="match status" value="1"/>
</dbReference>
<comment type="catalytic activity">
    <reaction evidence="1 9">
        <text>2 D-sedoheptulose 7-phosphate = D-glycero-alpha-D-manno-heptose 7-phosphate + D-glycero-beta-D-manno-heptose 7-phosphate</text>
        <dbReference type="Rhea" id="RHEA:27489"/>
        <dbReference type="ChEBI" id="CHEBI:57483"/>
        <dbReference type="ChEBI" id="CHEBI:60203"/>
        <dbReference type="ChEBI" id="CHEBI:60204"/>
        <dbReference type="EC" id="5.3.1.28"/>
    </reaction>
</comment>
<evidence type="ECO:0000256" key="8">
    <source>
        <dbReference type="ARBA" id="ARBA00023277"/>
    </source>
</evidence>
<feature type="binding site" evidence="9">
    <location>
        <position position="62"/>
    </location>
    <ligand>
        <name>Zn(2+)</name>
        <dbReference type="ChEBI" id="CHEBI:29105"/>
    </ligand>
</feature>
<reference evidence="11 12" key="1">
    <citation type="submission" date="2019-03" db="EMBL/GenBank/DDBJ databases">
        <title>Genomic Encyclopedia of Type Strains, Phase IV (KMG-IV): sequencing the most valuable type-strain genomes for metagenomic binning, comparative biology and taxonomic classification.</title>
        <authorList>
            <person name="Goeker M."/>
        </authorList>
    </citation>
    <scope>NUCLEOTIDE SEQUENCE [LARGE SCALE GENOMIC DNA]</scope>
    <source>
        <strain evidence="11 12">DSM 24984</strain>
    </source>
</reference>
<dbReference type="PANTHER" id="PTHR30390">
    <property type="entry name" value="SEDOHEPTULOSE 7-PHOSPHATE ISOMERASE / DNAA INITIATOR-ASSOCIATING FACTOR FOR REPLICATION INITIATION"/>
    <property type="match status" value="1"/>
</dbReference>
<keyword evidence="5 9" id="KW-0479">Metal-binding</keyword>
<dbReference type="GO" id="GO:0008968">
    <property type="term" value="F:D-sedoheptulose 7-phosphate isomerase activity"/>
    <property type="evidence" value="ECO:0007669"/>
    <property type="project" value="UniProtKB-UniRule"/>
</dbReference>
<evidence type="ECO:0000256" key="2">
    <source>
        <dbReference type="ARBA" id="ARBA00004496"/>
    </source>
</evidence>